<evidence type="ECO:0000313" key="2">
    <source>
        <dbReference type="EMBL" id="KAK5965659.1"/>
    </source>
</evidence>
<comment type="caution">
    <text evidence="2">The sequence shown here is derived from an EMBL/GenBank/DDBJ whole genome shotgun (WGS) entry which is preliminary data.</text>
</comment>
<reference evidence="2 3" key="1">
    <citation type="submission" date="2019-10" db="EMBL/GenBank/DDBJ databases">
        <title>Assembly and Annotation for the nematode Trichostrongylus colubriformis.</title>
        <authorList>
            <person name="Martin J."/>
        </authorList>
    </citation>
    <scope>NUCLEOTIDE SEQUENCE [LARGE SCALE GENOMIC DNA]</scope>
    <source>
        <strain evidence="2">G859</strain>
        <tissue evidence="2">Whole worm</tissue>
    </source>
</reference>
<evidence type="ECO:0000313" key="3">
    <source>
        <dbReference type="Proteomes" id="UP001331761"/>
    </source>
</evidence>
<sequence>MLFYVLIAFIALNAFTQEGVMAQKCEDMMLNGFCANNYAKYCADDILGEQVRRMCPKTCGSCSQ</sequence>
<evidence type="ECO:0000256" key="1">
    <source>
        <dbReference type="SAM" id="SignalP"/>
    </source>
</evidence>
<dbReference type="AlphaFoldDB" id="A0AAN8IUX0"/>
<keyword evidence="3" id="KW-1185">Reference proteome</keyword>
<feature type="signal peptide" evidence="1">
    <location>
        <begin position="1"/>
        <end position="22"/>
    </location>
</feature>
<keyword evidence="1" id="KW-0732">Signal</keyword>
<dbReference type="Proteomes" id="UP001331761">
    <property type="component" value="Unassembled WGS sequence"/>
</dbReference>
<accession>A0AAN8IUX0</accession>
<feature type="chain" id="PRO_5042824951" description="ShKT domain-containing protein" evidence="1">
    <location>
        <begin position="23"/>
        <end position="64"/>
    </location>
</feature>
<dbReference type="Gene3D" id="1.10.10.1940">
    <property type="match status" value="1"/>
</dbReference>
<dbReference type="EMBL" id="WIXE01024371">
    <property type="protein sequence ID" value="KAK5965659.1"/>
    <property type="molecule type" value="Genomic_DNA"/>
</dbReference>
<name>A0AAN8IUX0_TRICO</name>
<gene>
    <name evidence="2" type="ORF">GCK32_022156</name>
</gene>
<protein>
    <recommendedName>
        <fullName evidence="4">ShKT domain-containing protein</fullName>
    </recommendedName>
</protein>
<evidence type="ECO:0008006" key="4">
    <source>
        <dbReference type="Google" id="ProtNLM"/>
    </source>
</evidence>
<proteinExistence type="predicted"/>
<organism evidence="2 3">
    <name type="scientific">Trichostrongylus colubriformis</name>
    <name type="common">Black scour worm</name>
    <dbReference type="NCBI Taxonomy" id="6319"/>
    <lineage>
        <taxon>Eukaryota</taxon>
        <taxon>Metazoa</taxon>
        <taxon>Ecdysozoa</taxon>
        <taxon>Nematoda</taxon>
        <taxon>Chromadorea</taxon>
        <taxon>Rhabditida</taxon>
        <taxon>Rhabditina</taxon>
        <taxon>Rhabditomorpha</taxon>
        <taxon>Strongyloidea</taxon>
        <taxon>Trichostrongylidae</taxon>
        <taxon>Trichostrongylus</taxon>
    </lineage>
</organism>